<evidence type="ECO:0000259" key="1">
    <source>
        <dbReference type="Pfam" id="PF01575"/>
    </source>
</evidence>
<dbReference type="Gene3D" id="3.10.129.10">
    <property type="entry name" value="Hotdog Thioesterase"/>
    <property type="match status" value="1"/>
</dbReference>
<dbReference type="OrthoDB" id="9801735at2"/>
<comment type="caution">
    <text evidence="2">The sequence shown here is derived from an EMBL/GenBank/DDBJ whole genome shotgun (WGS) entry which is preliminary data.</text>
</comment>
<sequence length="155" mass="17333">MPALNISVNELDKYLDKEIGTTGWMEITQGRITKFAEATGDFQWIHVDVERAKSEMPDGKTIAHGYLVLSLVPQFFDSLISISGLRYGLNYGLNKVRFTSPVQAGSRVRATMKLLETDHRKDNTMLATFQVVMSREGQERPVMLAEMLVLLAPAG</sequence>
<dbReference type="InterPro" id="IPR039375">
    <property type="entry name" value="NodN-like"/>
</dbReference>
<dbReference type="EMBL" id="VFIY01000005">
    <property type="protein sequence ID" value="TPD61506.1"/>
    <property type="molecule type" value="Genomic_DNA"/>
</dbReference>
<dbReference type="Pfam" id="PF01575">
    <property type="entry name" value="MaoC_dehydratas"/>
    <property type="match status" value="1"/>
</dbReference>
<organism evidence="2 3">
    <name type="scientific">Emcibacter nanhaiensis</name>
    <dbReference type="NCBI Taxonomy" id="1505037"/>
    <lineage>
        <taxon>Bacteria</taxon>
        <taxon>Pseudomonadati</taxon>
        <taxon>Pseudomonadota</taxon>
        <taxon>Alphaproteobacteria</taxon>
        <taxon>Emcibacterales</taxon>
        <taxon>Emcibacteraceae</taxon>
        <taxon>Emcibacter</taxon>
    </lineage>
</organism>
<dbReference type="CDD" id="cd03450">
    <property type="entry name" value="NodN"/>
    <property type="match status" value="1"/>
</dbReference>
<dbReference type="AlphaFoldDB" id="A0A501PNY6"/>
<keyword evidence="3" id="KW-1185">Reference proteome</keyword>
<dbReference type="Proteomes" id="UP000319148">
    <property type="component" value="Unassembled WGS sequence"/>
</dbReference>
<dbReference type="SUPFAM" id="SSF54637">
    <property type="entry name" value="Thioesterase/thiol ester dehydrase-isomerase"/>
    <property type="match status" value="1"/>
</dbReference>
<evidence type="ECO:0000313" key="2">
    <source>
        <dbReference type="EMBL" id="TPD61506.1"/>
    </source>
</evidence>
<dbReference type="PANTHER" id="PTHR42993:SF1">
    <property type="entry name" value="MAOC-LIKE DEHYDRATASE DOMAIN-CONTAINING PROTEIN"/>
    <property type="match status" value="1"/>
</dbReference>
<name>A0A501PNY6_9PROT</name>
<accession>A0A501PNY6</accession>
<dbReference type="PANTHER" id="PTHR42993">
    <property type="entry name" value="MAOC-LIKE DEHYDRATASE DOMAIN-CONTAINING PROTEIN"/>
    <property type="match status" value="1"/>
</dbReference>
<reference evidence="3" key="1">
    <citation type="submission" date="2019-06" db="EMBL/GenBank/DDBJ databases">
        <title>The complete genome of Emcibacter congregatus ZYLT.</title>
        <authorList>
            <person name="Zhao Z."/>
        </authorList>
    </citation>
    <scope>NUCLEOTIDE SEQUENCE [LARGE SCALE GENOMIC DNA]</scope>
    <source>
        <strain evidence="3">MCCC 1A06723</strain>
    </source>
</reference>
<feature type="domain" description="MaoC-like" evidence="1">
    <location>
        <begin position="15"/>
        <end position="125"/>
    </location>
</feature>
<gene>
    <name evidence="2" type="ORF">FIV46_04675</name>
</gene>
<protein>
    <submittedName>
        <fullName evidence="2">MaoC family dehydratase</fullName>
    </submittedName>
</protein>
<dbReference type="InterPro" id="IPR029069">
    <property type="entry name" value="HotDog_dom_sf"/>
</dbReference>
<evidence type="ECO:0000313" key="3">
    <source>
        <dbReference type="Proteomes" id="UP000319148"/>
    </source>
</evidence>
<dbReference type="RefSeq" id="WP_139938896.1">
    <property type="nucleotide sequence ID" value="NZ_JBHSYP010000003.1"/>
</dbReference>
<proteinExistence type="predicted"/>
<dbReference type="InterPro" id="IPR002539">
    <property type="entry name" value="MaoC-like_dom"/>
</dbReference>